<feature type="binding site" evidence="9">
    <location>
        <begin position="100"/>
        <end position="110"/>
    </location>
    <ligand>
        <name>ATP</name>
        <dbReference type="ChEBI" id="CHEBI:30616"/>
    </ligand>
</feature>
<dbReference type="AlphaFoldDB" id="A0AAE3FEG2"/>
<comment type="pathway">
    <text evidence="9">Isoprenoid biosynthesis; isopentenyl diphosphate biosynthesis via DXP pathway; isopentenyl diphosphate from 1-deoxy-D-xylulose 5-phosphate: step 3/6.</text>
</comment>
<dbReference type="GO" id="GO:0050515">
    <property type="term" value="F:4-(cytidine 5'-diphospho)-2-C-methyl-D-erythritol kinase activity"/>
    <property type="evidence" value="ECO:0007669"/>
    <property type="project" value="UniProtKB-UniRule"/>
</dbReference>
<dbReference type="GO" id="GO:0005524">
    <property type="term" value="F:ATP binding"/>
    <property type="evidence" value="ECO:0007669"/>
    <property type="project" value="UniProtKB-UniRule"/>
</dbReference>
<dbReference type="EC" id="2.7.1.148" evidence="2 9"/>
<dbReference type="Pfam" id="PF08544">
    <property type="entry name" value="GHMP_kinases_C"/>
    <property type="match status" value="1"/>
</dbReference>
<evidence type="ECO:0000259" key="10">
    <source>
        <dbReference type="Pfam" id="PF00288"/>
    </source>
</evidence>
<dbReference type="Gene3D" id="3.30.230.10">
    <property type="match status" value="1"/>
</dbReference>
<dbReference type="InterPro" id="IPR006204">
    <property type="entry name" value="GHMP_kinase_N_dom"/>
</dbReference>
<gene>
    <name evidence="9 12" type="primary">ispE</name>
    <name evidence="12" type="ORF">MR241_00770</name>
</gene>
<dbReference type="InterPro" id="IPR013750">
    <property type="entry name" value="GHMP_kinase_C_dom"/>
</dbReference>
<feature type="domain" description="GHMP kinase N-terminal" evidence="10">
    <location>
        <begin position="73"/>
        <end position="150"/>
    </location>
</feature>
<evidence type="ECO:0000256" key="8">
    <source>
        <dbReference type="ARBA" id="ARBA00032554"/>
    </source>
</evidence>
<keyword evidence="4 9" id="KW-0808">Transferase</keyword>
<evidence type="ECO:0000256" key="6">
    <source>
        <dbReference type="ARBA" id="ARBA00022777"/>
    </source>
</evidence>
<evidence type="ECO:0000256" key="5">
    <source>
        <dbReference type="ARBA" id="ARBA00022741"/>
    </source>
</evidence>
<dbReference type="SUPFAM" id="SSF55060">
    <property type="entry name" value="GHMP Kinase, C-terminal domain"/>
    <property type="match status" value="1"/>
</dbReference>
<sequence length="296" mass="30779">MIGLEFKEASVIEEAYAKINLYLEVLGKREDGYHGIRSVMQTVSLHDTVNVRLSESGISMTCSTPALDCGASNLCIKAAKAFSSACGGVGAEITLTKVIPMQAGLGGGSADAAAVLRAMNFLCGCPFSVRELCRIGAKVGADVPFCVSGGTALAEGIGEILTPLPALPHCRVVICAGMPPVSTPEAYGRLDRLPPPSGDPYPPFAAALESGTLADIGKRLCNRFEDALPQSAVRGFMIQSGAYGALLSGSGSAVFGLFPETPAAEKARAVLERSGYTAFLCRPVTGSEVCRNQKKQ</sequence>
<feature type="active site" evidence="9">
    <location>
        <position position="142"/>
    </location>
</feature>
<evidence type="ECO:0000259" key="11">
    <source>
        <dbReference type="Pfam" id="PF08544"/>
    </source>
</evidence>
<dbReference type="InterPro" id="IPR036554">
    <property type="entry name" value="GHMP_kinase_C_sf"/>
</dbReference>
<feature type="active site" evidence="9">
    <location>
        <position position="18"/>
    </location>
</feature>
<keyword evidence="7 9" id="KW-0067">ATP-binding</keyword>
<dbReference type="InterPro" id="IPR014721">
    <property type="entry name" value="Ribsml_uS5_D2-typ_fold_subgr"/>
</dbReference>
<protein>
    <recommendedName>
        <fullName evidence="3 9">4-diphosphocytidyl-2-C-methyl-D-erythritol kinase</fullName>
        <shortName evidence="9">CMK</shortName>
        <ecNumber evidence="2 9">2.7.1.148</ecNumber>
    </recommendedName>
    <alternativeName>
        <fullName evidence="8 9">4-(cytidine-5'-diphospho)-2-C-methyl-D-erythritol kinase</fullName>
    </alternativeName>
</protein>
<dbReference type="NCBIfam" id="TIGR00154">
    <property type="entry name" value="ispE"/>
    <property type="match status" value="1"/>
</dbReference>
<evidence type="ECO:0000256" key="4">
    <source>
        <dbReference type="ARBA" id="ARBA00022679"/>
    </source>
</evidence>
<organism evidence="12 13">
    <name type="scientific">Candidatus Colimorpha enterica</name>
    <dbReference type="NCBI Taxonomy" id="3083063"/>
    <lineage>
        <taxon>Bacteria</taxon>
        <taxon>Pseudomonadati</taxon>
        <taxon>Bacteroidota</taxon>
        <taxon>Bacteroidia</taxon>
        <taxon>Bacteroidales</taxon>
        <taxon>Candidatus Colimorpha</taxon>
    </lineage>
</organism>
<dbReference type="EMBL" id="JALEMU010000017">
    <property type="protein sequence ID" value="MCI5754811.1"/>
    <property type="molecule type" value="Genomic_DNA"/>
</dbReference>
<dbReference type="PANTHER" id="PTHR43527">
    <property type="entry name" value="4-DIPHOSPHOCYTIDYL-2-C-METHYL-D-ERYTHRITOL KINASE, CHLOROPLASTIC"/>
    <property type="match status" value="1"/>
</dbReference>
<comment type="function">
    <text evidence="9">Catalyzes the phosphorylation of the position 2 hydroxy group of 4-diphosphocytidyl-2C-methyl-D-erythritol.</text>
</comment>
<comment type="similarity">
    <text evidence="1 9">Belongs to the GHMP kinase family. IspE subfamily.</text>
</comment>
<dbReference type="Pfam" id="PF00288">
    <property type="entry name" value="GHMP_kinases_N"/>
    <property type="match status" value="1"/>
</dbReference>
<feature type="domain" description="GHMP kinase C-terminal" evidence="11">
    <location>
        <begin position="233"/>
        <end position="274"/>
    </location>
</feature>
<comment type="catalytic activity">
    <reaction evidence="9">
        <text>4-CDP-2-C-methyl-D-erythritol + ATP = 4-CDP-2-C-methyl-D-erythritol 2-phosphate + ADP + H(+)</text>
        <dbReference type="Rhea" id="RHEA:18437"/>
        <dbReference type="ChEBI" id="CHEBI:15378"/>
        <dbReference type="ChEBI" id="CHEBI:30616"/>
        <dbReference type="ChEBI" id="CHEBI:57823"/>
        <dbReference type="ChEBI" id="CHEBI:57919"/>
        <dbReference type="ChEBI" id="CHEBI:456216"/>
        <dbReference type="EC" id="2.7.1.148"/>
    </reaction>
</comment>
<evidence type="ECO:0000256" key="1">
    <source>
        <dbReference type="ARBA" id="ARBA00009684"/>
    </source>
</evidence>
<dbReference type="Gene3D" id="3.30.70.890">
    <property type="entry name" value="GHMP kinase, C-terminal domain"/>
    <property type="match status" value="1"/>
</dbReference>
<dbReference type="Proteomes" id="UP001139365">
    <property type="component" value="Unassembled WGS sequence"/>
</dbReference>
<evidence type="ECO:0000256" key="3">
    <source>
        <dbReference type="ARBA" id="ARBA00017473"/>
    </source>
</evidence>
<evidence type="ECO:0000256" key="2">
    <source>
        <dbReference type="ARBA" id="ARBA00012052"/>
    </source>
</evidence>
<dbReference type="PANTHER" id="PTHR43527:SF2">
    <property type="entry name" value="4-DIPHOSPHOCYTIDYL-2-C-METHYL-D-ERYTHRITOL KINASE, CHLOROPLASTIC"/>
    <property type="match status" value="1"/>
</dbReference>
<dbReference type="SUPFAM" id="SSF54211">
    <property type="entry name" value="Ribosomal protein S5 domain 2-like"/>
    <property type="match status" value="1"/>
</dbReference>
<reference evidence="12 13" key="1">
    <citation type="submission" date="2022-03" db="EMBL/GenBank/DDBJ databases">
        <title>Metagenome-assembled genomes from swine fecal metagenomes.</title>
        <authorList>
            <person name="Holman D.B."/>
            <person name="Kommadath A."/>
        </authorList>
    </citation>
    <scope>NUCLEOTIDE SEQUENCE [LARGE SCALE GENOMIC DNA]</scope>
    <source>
        <strain evidence="12">SUG147</strain>
    </source>
</reference>
<proteinExistence type="inferred from homology"/>
<keyword evidence="6 9" id="KW-0418">Kinase</keyword>
<dbReference type="HAMAP" id="MF_00061">
    <property type="entry name" value="IspE"/>
    <property type="match status" value="1"/>
</dbReference>
<keyword evidence="5 9" id="KW-0547">Nucleotide-binding</keyword>
<dbReference type="GO" id="GO:0019288">
    <property type="term" value="P:isopentenyl diphosphate biosynthetic process, methylerythritol 4-phosphate pathway"/>
    <property type="evidence" value="ECO:0007669"/>
    <property type="project" value="UniProtKB-UniRule"/>
</dbReference>
<evidence type="ECO:0000313" key="13">
    <source>
        <dbReference type="Proteomes" id="UP001139365"/>
    </source>
</evidence>
<evidence type="ECO:0000256" key="9">
    <source>
        <dbReference type="HAMAP-Rule" id="MF_00061"/>
    </source>
</evidence>
<name>A0AAE3FEG2_9BACT</name>
<keyword evidence="9" id="KW-0414">Isoprene biosynthesis</keyword>
<evidence type="ECO:0000256" key="7">
    <source>
        <dbReference type="ARBA" id="ARBA00022840"/>
    </source>
</evidence>
<accession>A0AAE3FEG2</accession>
<dbReference type="GO" id="GO:0016114">
    <property type="term" value="P:terpenoid biosynthetic process"/>
    <property type="evidence" value="ECO:0007669"/>
    <property type="project" value="UniProtKB-UniRule"/>
</dbReference>
<evidence type="ECO:0000313" key="12">
    <source>
        <dbReference type="EMBL" id="MCI5754811.1"/>
    </source>
</evidence>
<dbReference type="InterPro" id="IPR020568">
    <property type="entry name" value="Ribosomal_Su5_D2-typ_SF"/>
</dbReference>
<dbReference type="InterPro" id="IPR004424">
    <property type="entry name" value="IspE"/>
</dbReference>
<comment type="caution">
    <text evidence="12">The sequence shown here is derived from an EMBL/GenBank/DDBJ whole genome shotgun (WGS) entry which is preliminary data.</text>
</comment>
<dbReference type="PIRSF" id="PIRSF010376">
    <property type="entry name" value="IspE"/>
    <property type="match status" value="1"/>
</dbReference>